<dbReference type="PANTHER" id="PTHR38730:SF1">
    <property type="entry name" value="SLL7028 PROTEIN"/>
    <property type="match status" value="1"/>
</dbReference>
<evidence type="ECO:0000256" key="1">
    <source>
        <dbReference type="SAM" id="MobiDB-lite"/>
    </source>
</evidence>
<gene>
    <name evidence="3" type="ORF">ERS852406_01676</name>
</gene>
<dbReference type="Pfam" id="PF09967">
    <property type="entry name" value="DUF2201"/>
    <property type="match status" value="1"/>
</dbReference>
<feature type="domain" description="VWA-like" evidence="2">
    <location>
        <begin position="345"/>
        <end position="483"/>
    </location>
</feature>
<feature type="compositionally biased region" description="Basic and acidic residues" evidence="1">
    <location>
        <begin position="108"/>
        <end position="121"/>
    </location>
</feature>
<evidence type="ECO:0000259" key="2">
    <source>
        <dbReference type="Pfam" id="PF09967"/>
    </source>
</evidence>
<dbReference type="InterPro" id="IPR036465">
    <property type="entry name" value="vWFA_dom_sf"/>
</dbReference>
<feature type="region of interest" description="Disordered" evidence="1">
    <location>
        <begin position="100"/>
        <end position="121"/>
    </location>
</feature>
<dbReference type="InterPro" id="IPR018698">
    <property type="entry name" value="VWA-like_dom"/>
</dbReference>
<dbReference type="PANTHER" id="PTHR38730">
    <property type="entry name" value="SLL7028 PROTEIN"/>
    <property type="match status" value="1"/>
</dbReference>
<protein>
    <submittedName>
        <fullName evidence="3">Uncharacterized protein conserved in bacteria</fullName>
    </submittedName>
</protein>
<name>A0A174DWM7_9FIRM</name>
<reference evidence="3 4" key="1">
    <citation type="submission" date="2015-09" db="EMBL/GenBank/DDBJ databases">
        <authorList>
            <consortium name="Pathogen Informatics"/>
        </authorList>
    </citation>
    <scope>NUCLEOTIDE SEQUENCE [LARGE SCALE GENOMIC DNA]</scope>
    <source>
        <strain evidence="3 4">2789STDY5608849</strain>
    </source>
</reference>
<dbReference type="AlphaFoldDB" id="A0A174DWM7"/>
<proteinExistence type="predicted"/>
<dbReference type="RefSeq" id="WP_055227624.1">
    <property type="nucleotide sequence ID" value="NZ_CYYV01000007.1"/>
</dbReference>
<dbReference type="EMBL" id="CYYV01000007">
    <property type="protein sequence ID" value="CUO29903.1"/>
    <property type="molecule type" value="Genomic_DNA"/>
</dbReference>
<evidence type="ECO:0000313" key="3">
    <source>
        <dbReference type="EMBL" id="CUO29903.1"/>
    </source>
</evidence>
<sequence>MDDWSSFRTTTSEQQRLRAALSSFCESQDLPEEQRAAYTAYLRKRIRPAVEMLIREDDFSKLERILQTGWLSDADRKRFLNLAADQQKWQAFHILLNRNSQDPMQENTESRKTEAAVQKEKSTKEKEALALRLFEEARKNLCWLYPELGEAILFFRHQPSDRTKAITSDGHTIYFNSDFVLRMCAENSSFLKEGYQHLLLECIRRFGKETPEPEKKEQPPVSWLMPEKEKQSPVSWLVPGKEPELIESFQSVWERASRKLAENYGTGGLRRGQNCGGKKETLSEIEKRAYNYRSFLKQFTVTREEMELDLDSFDPVAYHYGLEHYGSLPFIEPPETREGNRLEELVIAIDTSGSCKREIVAKFLGETRSILEEKENFFSRWNVCLIQCDSFVQDVTMIHSPKEWEAYRETITIKGRGGTDFRPVFQKVEELRKQHVFRNLKALIYFTDGDGIYPEQKPDYETAFVFVRQTERMNLVPKWAKKLLTEECTL</sequence>
<dbReference type="SUPFAM" id="SSF53300">
    <property type="entry name" value="vWA-like"/>
    <property type="match status" value="1"/>
</dbReference>
<evidence type="ECO:0000313" key="4">
    <source>
        <dbReference type="Proteomes" id="UP000095706"/>
    </source>
</evidence>
<dbReference type="Proteomes" id="UP000095706">
    <property type="component" value="Unassembled WGS sequence"/>
</dbReference>
<accession>A0A174DWM7</accession>
<organism evidence="3 4">
    <name type="scientific">Fusicatenibacter saccharivorans</name>
    <dbReference type="NCBI Taxonomy" id="1150298"/>
    <lineage>
        <taxon>Bacteria</taxon>
        <taxon>Bacillati</taxon>
        <taxon>Bacillota</taxon>
        <taxon>Clostridia</taxon>
        <taxon>Lachnospirales</taxon>
        <taxon>Lachnospiraceae</taxon>
        <taxon>Fusicatenibacter</taxon>
    </lineage>
</organism>